<organism evidence="1 2">
    <name type="scientific">Trinickia fusca</name>
    <dbReference type="NCBI Taxonomy" id="2419777"/>
    <lineage>
        <taxon>Bacteria</taxon>
        <taxon>Pseudomonadati</taxon>
        <taxon>Pseudomonadota</taxon>
        <taxon>Betaproteobacteria</taxon>
        <taxon>Burkholderiales</taxon>
        <taxon>Burkholderiaceae</taxon>
        <taxon>Trinickia</taxon>
    </lineage>
</organism>
<dbReference type="Proteomes" id="UP000280434">
    <property type="component" value="Unassembled WGS sequence"/>
</dbReference>
<evidence type="ECO:0000313" key="1">
    <source>
        <dbReference type="EMBL" id="RKP47546.1"/>
    </source>
</evidence>
<proteinExistence type="predicted"/>
<keyword evidence="2" id="KW-1185">Reference proteome</keyword>
<evidence type="ECO:0000313" key="2">
    <source>
        <dbReference type="Proteomes" id="UP000280434"/>
    </source>
</evidence>
<reference evidence="1 2" key="1">
    <citation type="submission" date="2018-10" db="EMBL/GenBank/DDBJ databases">
        <title>Paraburkholderia sp. 7MK8-2, isolated from soil.</title>
        <authorList>
            <person name="Gao Z.-H."/>
            <person name="Qiu L.-H."/>
        </authorList>
    </citation>
    <scope>NUCLEOTIDE SEQUENCE [LARGE SCALE GENOMIC DNA]</scope>
    <source>
        <strain evidence="1 2">7MK8-2</strain>
    </source>
</reference>
<accession>A0A494XG67</accession>
<dbReference type="AlphaFoldDB" id="A0A494XG67"/>
<gene>
    <name evidence="1" type="ORF">D7S89_15065</name>
</gene>
<comment type="caution">
    <text evidence="1">The sequence shown here is derived from an EMBL/GenBank/DDBJ whole genome shotgun (WGS) entry which is preliminary data.</text>
</comment>
<name>A0A494XG67_9BURK</name>
<protein>
    <submittedName>
        <fullName evidence="1">Uncharacterized protein</fullName>
    </submittedName>
</protein>
<dbReference type="EMBL" id="RBZV01000005">
    <property type="protein sequence ID" value="RKP47546.1"/>
    <property type="molecule type" value="Genomic_DNA"/>
</dbReference>
<sequence>MSVVLFYKSGSIPPQLNVRDVTLPLARRMPGYITGLSGHQRMESMMYARQHADAKRLEMIVIDLLVGFELPLYPKVLPPELVKEHDVLNLFRASKELIACIADYWQQWVVEDEGQRAKDRYEWTKPADFVARRPDLLPRLFELEEFDHIHVVTHPVITAYHDKPLTATSFRIDHPLIERASARFHPDIEVLV</sequence>